<proteinExistence type="predicted"/>
<protein>
    <submittedName>
        <fullName evidence="2">Uncharacterized protein</fullName>
    </submittedName>
</protein>
<dbReference type="Proteomes" id="UP000265798">
    <property type="component" value="Unassembled WGS sequence"/>
</dbReference>
<dbReference type="AlphaFoldDB" id="A0A396YV93"/>
<accession>A0A396YV93</accession>
<feature type="transmembrane region" description="Helical" evidence="1">
    <location>
        <begin position="23"/>
        <end position="44"/>
    </location>
</feature>
<evidence type="ECO:0000313" key="3">
    <source>
        <dbReference type="Proteomes" id="UP000265798"/>
    </source>
</evidence>
<reference evidence="3" key="1">
    <citation type="submission" date="2018-05" db="EMBL/GenBank/DDBJ databases">
        <title>Leptospira yasudae sp. nov. and Leptospira stimsonii sp. nov., two pathogenic species of the genus Leptospira isolated from environmental sources.</title>
        <authorList>
            <person name="Casanovas-Massana A."/>
            <person name="Hamond C."/>
            <person name="Santos L.A."/>
            <person name="Hacker K.P."/>
            <person name="Balassiano I."/>
            <person name="Medeiros M.A."/>
            <person name="Reis M.G."/>
            <person name="Ko A.I."/>
            <person name="Wunder E.A."/>
        </authorList>
    </citation>
    <scope>NUCLEOTIDE SEQUENCE [LARGE SCALE GENOMIC DNA]</scope>
    <source>
        <strain evidence="3">Yale</strain>
    </source>
</reference>
<organism evidence="2 3">
    <name type="scientific">Leptospira stimsonii</name>
    <dbReference type="NCBI Taxonomy" id="2202203"/>
    <lineage>
        <taxon>Bacteria</taxon>
        <taxon>Pseudomonadati</taxon>
        <taxon>Spirochaetota</taxon>
        <taxon>Spirochaetia</taxon>
        <taxon>Leptospirales</taxon>
        <taxon>Leptospiraceae</taxon>
        <taxon>Leptospira</taxon>
    </lineage>
</organism>
<name>A0A396YV93_9LEPT</name>
<keyword evidence="1" id="KW-0472">Membrane</keyword>
<evidence type="ECO:0000313" key="2">
    <source>
        <dbReference type="EMBL" id="RHX85833.1"/>
    </source>
</evidence>
<sequence length="63" mass="7247">MFPGDFFSGNYFSSFSKFSSPEFVFFFSFILPFSSIRSTLNFYASVLETTLFGRIDTKTGSFF</sequence>
<dbReference type="EMBL" id="QHCT01000007">
    <property type="protein sequence ID" value="RHX85833.1"/>
    <property type="molecule type" value="Genomic_DNA"/>
</dbReference>
<keyword evidence="1" id="KW-1133">Transmembrane helix</keyword>
<comment type="caution">
    <text evidence="2">The sequence shown here is derived from an EMBL/GenBank/DDBJ whole genome shotgun (WGS) entry which is preliminary data.</text>
</comment>
<keyword evidence="1" id="KW-0812">Transmembrane</keyword>
<gene>
    <name evidence="2" type="ORF">DLM75_20160</name>
</gene>
<evidence type="ECO:0000256" key="1">
    <source>
        <dbReference type="SAM" id="Phobius"/>
    </source>
</evidence>